<proteinExistence type="predicted"/>
<evidence type="ECO:0000313" key="2">
    <source>
        <dbReference type="EMBL" id="TNN43228.1"/>
    </source>
</evidence>
<evidence type="ECO:0000256" key="1">
    <source>
        <dbReference type="SAM" id="MobiDB-lite"/>
    </source>
</evidence>
<gene>
    <name evidence="2" type="ORF">EYF80_046596</name>
</gene>
<name>A0A4Z2FQ02_9TELE</name>
<accession>A0A4Z2FQ02</accession>
<comment type="caution">
    <text evidence="2">The sequence shown here is derived from an EMBL/GenBank/DDBJ whole genome shotgun (WGS) entry which is preliminary data.</text>
</comment>
<dbReference type="Proteomes" id="UP000314294">
    <property type="component" value="Unassembled WGS sequence"/>
</dbReference>
<dbReference type="EMBL" id="SRLO01000981">
    <property type="protein sequence ID" value="TNN43228.1"/>
    <property type="molecule type" value="Genomic_DNA"/>
</dbReference>
<reference evidence="2 3" key="1">
    <citation type="submission" date="2019-03" db="EMBL/GenBank/DDBJ databases">
        <title>First draft genome of Liparis tanakae, snailfish: a comprehensive survey of snailfish specific genes.</title>
        <authorList>
            <person name="Kim W."/>
            <person name="Song I."/>
            <person name="Jeong J.-H."/>
            <person name="Kim D."/>
            <person name="Kim S."/>
            <person name="Ryu S."/>
            <person name="Song J.Y."/>
            <person name="Lee S.K."/>
        </authorList>
    </citation>
    <scope>NUCLEOTIDE SEQUENCE [LARGE SCALE GENOMIC DNA]</scope>
    <source>
        <tissue evidence="2">Muscle</tissue>
    </source>
</reference>
<keyword evidence="3" id="KW-1185">Reference proteome</keyword>
<evidence type="ECO:0000313" key="3">
    <source>
        <dbReference type="Proteomes" id="UP000314294"/>
    </source>
</evidence>
<sequence length="61" mass="6658">MERPSVNQEERGRGQQVSPLSPEGPAGNMAQGSEAGRGIVYEEEVWPLMAPRGHMISSMFT</sequence>
<feature type="compositionally biased region" description="Basic and acidic residues" evidence="1">
    <location>
        <begin position="1"/>
        <end position="13"/>
    </location>
</feature>
<protein>
    <submittedName>
        <fullName evidence="2">Uncharacterized protein</fullName>
    </submittedName>
</protein>
<organism evidence="2 3">
    <name type="scientific">Liparis tanakae</name>
    <name type="common">Tanaka's snailfish</name>
    <dbReference type="NCBI Taxonomy" id="230148"/>
    <lineage>
        <taxon>Eukaryota</taxon>
        <taxon>Metazoa</taxon>
        <taxon>Chordata</taxon>
        <taxon>Craniata</taxon>
        <taxon>Vertebrata</taxon>
        <taxon>Euteleostomi</taxon>
        <taxon>Actinopterygii</taxon>
        <taxon>Neopterygii</taxon>
        <taxon>Teleostei</taxon>
        <taxon>Neoteleostei</taxon>
        <taxon>Acanthomorphata</taxon>
        <taxon>Eupercaria</taxon>
        <taxon>Perciformes</taxon>
        <taxon>Cottioidei</taxon>
        <taxon>Cottales</taxon>
        <taxon>Liparidae</taxon>
        <taxon>Liparis</taxon>
    </lineage>
</organism>
<feature type="region of interest" description="Disordered" evidence="1">
    <location>
        <begin position="1"/>
        <end position="36"/>
    </location>
</feature>
<dbReference type="AlphaFoldDB" id="A0A4Z2FQ02"/>